<feature type="domain" description="SET" evidence="1">
    <location>
        <begin position="391"/>
        <end position="587"/>
    </location>
</feature>
<proteinExistence type="predicted"/>
<evidence type="ECO:0000313" key="2">
    <source>
        <dbReference type="EMBL" id="KAH7232969.1"/>
    </source>
</evidence>
<name>A0A8K0RNR7_9HYPO</name>
<dbReference type="EMBL" id="JAGPXF010000008">
    <property type="protein sequence ID" value="KAH7232969.1"/>
    <property type="molecule type" value="Genomic_DNA"/>
</dbReference>
<dbReference type="InterPro" id="IPR046341">
    <property type="entry name" value="SET_dom_sf"/>
</dbReference>
<evidence type="ECO:0000259" key="1">
    <source>
        <dbReference type="PROSITE" id="PS50280"/>
    </source>
</evidence>
<dbReference type="SUPFAM" id="SSF48452">
    <property type="entry name" value="TPR-like"/>
    <property type="match status" value="1"/>
</dbReference>
<reference evidence="2" key="1">
    <citation type="journal article" date="2021" name="Nat. Commun.">
        <title>Genetic determinants of endophytism in the Arabidopsis root mycobiome.</title>
        <authorList>
            <person name="Mesny F."/>
            <person name="Miyauchi S."/>
            <person name="Thiergart T."/>
            <person name="Pickel B."/>
            <person name="Atanasova L."/>
            <person name="Karlsson M."/>
            <person name="Huettel B."/>
            <person name="Barry K.W."/>
            <person name="Haridas S."/>
            <person name="Chen C."/>
            <person name="Bauer D."/>
            <person name="Andreopoulos W."/>
            <person name="Pangilinan J."/>
            <person name="LaButti K."/>
            <person name="Riley R."/>
            <person name="Lipzen A."/>
            <person name="Clum A."/>
            <person name="Drula E."/>
            <person name="Henrissat B."/>
            <person name="Kohler A."/>
            <person name="Grigoriev I.V."/>
            <person name="Martin F.M."/>
            <person name="Hacquard S."/>
        </authorList>
    </citation>
    <scope>NUCLEOTIDE SEQUENCE</scope>
    <source>
        <strain evidence="2">MPI-SDFR-AT-0068</strain>
    </source>
</reference>
<gene>
    <name evidence="2" type="ORF">BKA59DRAFT_496962</name>
</gene>
<dbReference type="PROSITE" id="PS50280">
    <property type="entry name" value="SET"/>
    <property type="match status" value="1"/>
</dbReference>
<dbReference type="Pfam" id="PF00856">
    <property type="entry name" value="SET"/>
    <property type="match status" value="1"/>
</dbReference>
<dbReference type="Gene3D" id="2.170.270.10">
    <property type="entry name" value="SET domain"/>
    <property type="match status" value="1"/>
</dbReference>
<evidence type="ECO:0000313" key="3">
    <source>
        <dbReference type="Proteomes" id="UP000813427"/>
    </source>
</evidence>
<dbReference type="PANTHER" id="PTHR47643:SF2">
    <property type="entry name" value="TPR DOMAIN PROTEIN (AFU_ORTHOLOGUE AFUA_5G12710)"/>
    <property type="match status" value="1"/>
</dbReference>
<comment type="caution">
    <text evidence="2">The sequence shown here is derived from an EMBL/GenBank/DDBJ whole genome shotgun (WGS) entry which is preliminary data.</text>
</comment>
<dbReference type="PANTHER" id="PTHR47643">
    <property type="entry name" value="TPR DOMAIN PROTEIN (AFU_ORTHOLOGUE AFUA_5G12710)"/>
    <property type="match status" value="1"/>
</dbReference>
<dbReference type="AlphaFoldDB" id="A0A8K0RNR7"/>
<sequence length="785" mass="88594">MDVIDASHDPNFHAMLKEIKNDAIKASKQKGRLVTDHPEAKTVVDQFFAKLMGKSILTPSLSPFGKIVEQIIGDSKPFPNAKMVDDHFNVPPITQVIKPYPPCITPEKDLEPIKISEMRLQIRHRGKKVLLHLISPPDRNDAVMAIAEDEEGTAVLLQMYQQPGEKLVPSIQNILNYTFCIVKEPVFMQSFDSPFNGPLQVRSAYYSLRIDHPGDIIGLCESDERIPEKWKAEARKDTESSLGHRQEGNKSFRSMEFMMAQRSYSLALDTAQTLQEKQLAYLNRSVANLELDRPAKALLDVTHAYDPDKPTEKPLLRHAYTLYDIGKFEQCEATLQTCLETFPSCQAAQTKLQSVKARLQEQLTGKYDFKNMYEQAKAKTPPLMDCATFSTPVEIRDSTGRGHGLFTTTAVSAGDLLLCEKAFSYSFIDDTRLEDDVTSMVNLSTKRVTLGASADLWPQVVHKLFHDPESLSAFQELYHGDYKKTTVSECDGSPVVDVFMVEKILSLNSFGCPRTSRDFCKSNIWSGKVTASTRERPLFTSAGIWLTAARINHSCVGNCRRSFIGDMQIVRAARDMPADTELLFPYRPSGSSEPYQSVQEQLAKWGFVCTCELCKDRSKTSDAVLKQRSDLHKDSMKQLPDDEPFDLPKATRLMKGVEKTYRGKPAKQIRWVLADVYAYMGIRARQEGYFVDAVKMIIKALEAHGFVIYATDPGAVTAQPRFEVKHWGMMEHVIPWLFFQLIKCYHQVDMALVPAALHYAELSYSIIVGEKVSMWEVMPSTGNKQ</sequence>
<keyword evidence="3" id="KW-1185">Reference proteome</keyword>
<dbReference type="Gene3D" id="1.25.40.10">
    <property type="entry name" value="Tetratricopeptide repeat domain"/>
    <property type="match status" value="1"/>
</dbReference>
<dbReference type="InterPro" id="IPR011990">
    <property type="entry name" value="TPR-like_helical_dom_sf"/>
</dbReference>
<protein>
    <recommendedName>
        <fullName evidence="1">SET domain-containing protein</fullName>
    </recommendedName>
</protein>
<dbReference type="Proteomes" id="UP000813427">
    <property type="component" value="Unassembled WGS sequence"/>
</dbReference>
<dbReference type="SUPFAM" id="SSF82199">
    <property type="entry name" value="SET domain"/>
    <property type="match status" value="1"/>
</dbReference>
<dbReference type="OrthoDB" id="438641at2759"/>
<dbReference type="SMART" id="SM00317">
    <property type="entry name" value="SET"/>
    <property type="match status" value="1"/>
</dbReference>
<dbReference type="InterPro" id="IPR053209">
    <property type="entry name" value="Gramillin-biosynth_MTr"/>
</dbReference>
<dbReference type="InterPro" id="IPR001214">
    <property type="entry name" value="SET_dom"/>
</dbReference>
<dbReference type="CDD" id="cd20071">
    <property type="entry name" value="SET_SMYD"/>
    <property type="match status" value="1"/>
</dbReference>
<organism evidence="2 3">
    <name type="scientific">Fusarium tricinctum</name>
    <dbReference type="NCBI Taxonomy" id="61284"/>
    <lineage>
        <taxon>Eukaryota</taxon>
        <taxon>Fungi</taxon>
        <taxon>Dikarya</taxon>
        <taxon>Ascomycota</taxon>
        <taxon>Pezizomycotina</taxon>
        <taxon>Sordariomycetes</taxon>
        <taxon>Hypocreomycetidae</taxon>
        <taxon>Hypocreales</taxon>
        <taxon>Nectriaceae</taxon>
        <taxon>Fusarium</taxon>
        <taxon>Fusarium tricinctum species complex</taxon>
    </lineage>
</organism>
<accession>A0A8K0RNR7</accession>